<organism evidence="15 16">
    <name type="scientific">Algimonas ampicilliniresistens</name>
    <dbReference type="NCBI Taxonomy" id="1298735"/>
    <lineage>
        <taxon>Bacteria</taxon>
        <taxon>Pseudomonadati</taxon>
        <taxon>Pseudomonadota</taxon>
        <taxon>Alphaproteobacteria</taxon>
        <taxon>Maricaulales</taxon>
        <taxon>Robiginitomaculaceae</taxon>
        <taxon>Algimonas</taxon>
    </lineage>
</organism>
<evidence type="ECO:0000256" key="4">
    <source>
        <dbReference type="ARBA" id="ARBA00011738"/>
    </source>
</evidence>
<dbReference type="HAMAP" id="MF_00076">
    <property type="entry name" value="HisB"/>
    <property type="match status" value="1"/>
</dbReference>
<evidence type="ECO:0000256" key="9">
    <source>
        <dbReference type="ARBA" id="ARBA00023102"/>
    </source>
</evidence>
<evidence type="ECO:0000256" key="6">
    <source>
        <dbReference type="ARBA" id="ARBA00022605"/>
    </source>
</evidence>
<dbReference type="InterPro" id="IPR005861">
    <property type="entry name" value="HisP_aminotrans"/>
</dbReference>
<dbReference type="PROSITE" id="PS00954">
    <property type="entry name" value="IGP_DEHYDRATASE_1"/>
    <property type="match status" value="1"/>
</dbReference>
<comment type="similarity">
    <text evidence="12 13">Belongs to the imidazoleglycerol-phosphate dehydratase family.</text>
</comment>
<name>A0ABQ5V998_9PROT</name>
<comment type="catalytic activity">
    <reaction evidence="12 13">
        <text>D-erythro-1-(imidazol-4-yl)glycerol 3-phosphate = 3-(imidazol-4-yl)-2-oxopropyl phosphate + H2O</text>
        <dbReference type="Rhea" id="RHEA:11040"/>
        <dbReference type="ChEBI" id="CHEBI:15377"/>
        <dbReference type="ChEBI" id="CHEBI:57766"/>
        <dbReference type="ChEBI" id="CHEBI:58278"/>
        <dbReference type="EC" id="4.2.1.19"/>
    </reaction>
</comment>
<evidence type="ECO:0000256" key="11">
    <source>
        <dbReference type="ARBA" id="ARBA00047481"/>
    </source>
</evidence>
<sequence length="548" mass="58804">MTKVEKTWADAIARPNIVAMTAYSARGESTGALHLDANESPWAPPPGTASVAGYNRYPAQQPGVLRQRLADLYGVPSDEIIMGRGADEVIDVLVRTFCVPEKDRILLSSPTFSFFNTVASLQGCDVIDIPGGGDLMPDMDAIVAAVLREQPKVTFLCSPNNPTGHSIDEVDILRVCEASNGLVVLDEAYIEFSDQPSLAARRPQNLVVARTLSKLYGLAGVRLGAAIADPAVIKLMLKVIPPYPVPKPVIDTAMSALAAPAMAVVEARRAILKSERDRVAAQLAQSDFVETLYPSDANFILFKAVNEAALLSRLATANIRIRDFRSKIPGHFRLSIGTPEENDLALAAFGLIEINQAPQRVGEVFRTTKETDVAIRVNLDDPTAVRIDTGLGFYDHMLEQIAKHGGIGLTCVVKGDLEIDAHHTVEDTALALGSAMKQALGDKAGIGRYGFVMPMDETQARVAIDLSGRPAATFKGDFPTDHVGEFAVEMCPHFFQSLAQTLGAAIQIDVEGENSHHMIEACFKGVGRALRPALSVSGTDMPSTKGVL</sequence>
<evidence type="ECO:0000313" key="15">
    <source>
        <dbReference type="EMBL" id="GLQ23324.1"/>
    </source>
</evidence>
<dbReference type="InterPro" id="IPR038494">
    <property type="entry name" value="IGPD_sf"/>
</dbReference>
<dbReference type="EC" id="4.2.1.19" evidence="12 13"/>
<comment type="subcellular location">
    <subcellularLocation>
        <location evidence="12 13">Cytoplasm</location>
    </subcellularLocation>
</comment>
<dbReference type="NCBIfam" id="TIGR01141">
    <property type="entry name" value="hisC"/>
    <property type="match status" value="1"/>
</dbReference>
<keyword evidence="8" id="KW-0663">Pyridoxal phosphate</keyword>
<comment type="catalytic activity">
    <reaction evidence="11">
        <text>L-histidinol phosphate + 2-oxoglutarate = 3-(imidazol-4-yl)-2-oxopropyl phosphate + L-glutamate</text>
        <dbReference type="Rhea" id="RHEA:23744"/>
        <dbReference type="ChEBI" id="CHEBI:16810"/>
        <dbReference type="ChEBI" id="CHEBI:29985"/>
        <dbReference type="ChEBI" id="CHEBI:57766"/>
        <dbReference type="ChEBI" id="CHEBI:57980"/>
        <dbReference type="EC" id="2.6.1.9"/>
    </reaction>
</comment>
<evidence type="ECO:0000256" key="13">
    <source>
        <dbReference type="RuleBase" id="RU000599"/>
    </source>
</evidence>
<evidence type="ECO:0000256" key="5">
    <source>
        <dbReference type="ARBA" id="ARBA00022576"/>
    </source>
</evidence>
<keyword evidence="16" id="KW-1185">Reference proteome</keyword>
<evidence type="ECO:0000256" key="1">
    <source>
        <dbReference type="ARBA" id="ARBA00001933"/>
    </source>
</evidence>
<keyword evidence="9 12" id="KW-0368">Histidine biosynthesis</keyword>
<evidence type="ECO:0000259" key="14">
    <source>
        <dbReference type="Pfam" id="PF00155"/>
    </source>
</evidence>
<comment type="caution">
    <text evidence="15">The sequence shown here is derived from an EMBL/GenBank/DDBJ whole genome shotgun (WGS) entry which is preliminary data.</text>
</comment>
<keyword evidence="10 12" id="KW-0456">Lyase</keyword>
<feature type="domain" description="Aminotransferase class I/classII large" evidence="14">
    <location>
        <begin position="53"/>
        <end position="348"/>
    </location>
</feature>
<dbReference type="Pfam" id="PF00475">
    <property type="entry name" value="IGPD"/>
    <property type="match status" value="1"/>
</dbReference>
<dbReference type="CDD" id="cd07914">
    <property type="entry name" value="IGPD"/>
    <property type="match status" value="1"/>
</dbReference>
<dbReference type="SUPFAM" id="SSF53383">
    <property type="entry name" value="PLP-dependent transferases"/>
    <property type="match status" value="1"/>
</dbReference>
<dbReference type="InterPro" id="IPR020565">
    <property type="entry name" value="ImidazoleglycerP_deHydtase_CS"/>
</dbReference>
<dbReference type="Proteomes" id="UP001161391">
    <property type="component" value="Unassembled WGS sequence"/>
</dbReference>
<dbReference type="CDD" id="cd00609">
    <property type="entry name" value="AAT_like"/>
    <property type="match status" value="1"/>
</dbReference>
<evidence type="ECO:0000256" key="2">
    <source>
        <dbReference type="ARBA" id="ARBA00005011"/>
    </source>
</evidence>
<comment type="cofactor">
    <cofactor evidence="1">
        <name>pyridoxal 5'-phosphate</name>
        <dbReference type="ChEBI" id="CHEBI:597326"/>
    </cofactor>
</comment>
<comment type="pathway">
    <text evidence="2">Amino-acid biosynthesis; L-histidine biosynthesis; L-histidine from 5-phospho-alpha-D-ribose 1-diphosphate: step 7/9.</text>
</comment>
<comment type="subunit">
    <text evidence="4">Homodimer.</text>
</comment>
<dbReference type="Pfam" id="PF00155">
    <property type="entry name" value="Aminotran_1_2"/>
    <property type="match status" value="1"/>
</dbReference>
<dbReference type="NCBIfam" id="NF002111">
    <property type="entry name" value="PRK00951.2-1"/>
    <property type="match status" value="1"/>
</dbReference>
<dbReference type="Gene3D" id="3.90.1150.10">
    <property type="entry name" value="Aspartate Aminotransferase, domain 1"/>
    <property type="match status" value="1"/>
</dbReference>
<evidence type="ECO:0000313" key="16">
    <source>
        <dbReference type="Proteomes" id="UP001161391"/>
    </source>
</evidence>
<gene>
    <name evidence="12" type="primary">hisB</name>
    <name evidence="15" type="ORF">GCM10007853_11980</name>
</gene>
<keyword evidence="12" id="KW-0963">Cytoplasm</keyword>
<evidence type="ECO:0000256" key="10">
    <source>
        <dbReference type="ARBA" id="ARBA00023239"/>
    </source>
</evidence>
<dbReference type="InterPro" id="IPR020568">
    <property type="entry name" value="Ribosomal_Su5_D2-typ_SF"/>
</dbReference>
<dbReference type="SUPFAM" id="SSF54211">
    <property type="entry name" value="Ribosomal protein S5 domain 2-like"/>
    <property type="match status" value="2"/>
</dbReference>
<dbReference type="Gene3D" id="3.40.640.10">
    <property type="entry name" value="Type I PLP-dependent aspartate aminotransferase-like (Major domain)"/>
    <property type="match status" value="1"/>
</dbReference>
<dbReference type="InterPro" id="IPR015422">
    <property type="entry name" value="PyrdxlP-dep_Trfase_small"/>
</dbReference>
<dbReference type="EMBL" id="BSNK01000001">
    <property type="protein sequence ID" value="GLQ23324.1"/>
    <property type="molecule type" value="Genomic_DNA"/>
</dbReference>
<keyword evidence="6 12" id="KW-0028">Amino-acid biosynthesis</keyword>
<keyword evidence="7" id="KW-0808">Transferase</keyword>
<dbReference type="InterPro" id="IPR000807">
    <property type="entry name" value="ImidazoleglycerolP_deHydtase"/>
</dbReference>
<dbReference type="PANTHER" id="PTHR23133:SF2">
    <property type="entry name" value="IMIDAZOLEGLYCEROL-PHOSPHATE DEHYDRATASE"/>
    <property type="match status" value="1"/>
</dbReference>
<proteinExistence type="inferred from homology"/>
<reference evidence="15" key="1">
    <citation type="journal article" date="2014" name="Int. J. Syst. Evol. Microbiol.">
        <title>Complete genome of a new Firmicutes species belonging to the dominant human colonic microbiota ('Ruminococcus bicirculans') reveals two chromosomes and a selective capacity to utilize plant glucans.</title>
        <authorList>
            <consortium name="NISC Comparative Sequencing Program"/>
            <person name="Wegmann U."/>
            <person name="Louis P."/>
            <person name="Goesmann A."/>
            <person name="Henrissat B."/>
            <person name="Duncan S.H."/>
            <person name="Flint H.J."/>
        </authorList>
    </citation>
    <scope>NUCLEOTIDE SEQUENCE</scope>
    <source>
        <strain evidence="15">NBRC 108219</strain>
    </source>
</reference>
<dbReference type="Gene3D" id="3.30.230.40">
    <property type="entry name" value="Imidazole glycerol phosphate dehydratase, domain 1"/>
    <property type="match status" value="2"/>
</dbReference>
<evidence type="ECO:0000256" key="7">
    <source>
        <dbReference type="ARBA" id="ARBA00022679"/>
    </source>
</evidence>
<evidence type="ECO:0000256" key="8">
    <source>
        <dbReference type="ARBA" id="ARBA00022898"/>
    </source>
</evidence>
<dbReference type="PROSITE" id="PS00955">
    <property type="entry name" value="IGP_DEHYDRATASE_2"/>
    <property type="match status" value="1"/>
</dbReference>
<dbReference type="InterPro" id="IPR015421">
    <property type="entry name" value="PyrdxlP-dep_Trfase_major"/>
</dbReference>
<evidence type="ECO:0000256" key="3">
    <source>
        <dbReference type="ARBA" id="ARBA00005047"/>
    </source>
</evidence>
<dbReference type="PANTHER" id="PTHR23133">
    <property type="entry name" value="IMIDAZOLEGLYCEROL-PHOSPHATE DEHYDRATASE HIS7"/>
    <property type="match status" value="1"/>
</dbReference>
<accession>A0ABQ5V998</accession>
<reference evidence="15" key="2">
    <citation type="submission" date="2023-01" db="EMBL/GenBank/DDBJ databases">
        <title>Draft genome sequence of Algimonas ampicilliniresistens strain NBRC 108219.</title>
        <authorList>
            <person name="Sun Q."/>
            <person name="Mori K."/>
        </authorList>
    </citation>
    <scope>NUCLEOTIDE SEQUENCE</scope>
    <source>
        <strain evidence="15">NBRC 108219</strain>
    </source>
</reference>
<dbReference type="RefSeq" id="WP_284388629.1">
    <property type="nucleotide sequence ID" value="NZ_BSNK01000001.1"/>
</dbReference>
<dbReference type="InterPro" id="IPR004839">
    <property type="entry name" value="Aminotransferase_I/II_large"/>
</dbReference>
<evidence type="ECO:0000256" key="12">
    <source>
        <dbReference type="HAMAP-Rule" id="MF_00076"/>
    </source>
</evidence>
<keyword evidence="5" id="KW-0032">Aminotransferase</keyword>
<dbReference type="InterPro" id="IPR015424">
    <property type="entry name" value="PyrdxlP-dep_Trfase"/>
</dbReference>
<comment type="pathway">
    <text evidence="3 12 13">Amino-acid biosynthesis; L-histidine biosynthesis; L-histidine from 5-phospho-alpha-D-ribose 1-diphosphate: step 6/9.</text>
</comment>
<protein>
    <recommendedName>
        <fullName evidence="12 13">Imidazoleglycerol-phosphate dehydratase</fullName>
        <shortName evidence="12">IGPD</shortName>
        <ecNumber evidence="12 13">4.2.1.19</ecNumber>
    </recommendedName>
</protein>